<reference evidence="1 2" key="1">
    <citation type="journal article" date="2020" name="ISME J.">
        <title>Uncovering the hidden diversity of litter-decomposition mechanisms in mushroom-forming fungi.</title>
        <authorList>
            <person name="Floudas D."/>
            <person name="Bentzer J."/>
            <person name="Ahren D."/>
            <person name="Johansson T."/>
            <person name="Persson P."/>
            <person name="Tunlid A."/>
        </authorList>
    </citation>
    <scope>NUCLEOTIDE SEQUENCE [LARGE SCALE GENOMIC DNA]</scope>
    <source>
        <strain evidence="1 2">CBS 291.85</strain>
    </source>
</reference>
<gene>
    <name evidence="1" type="ORF">D9758_015493</name>
</gene>
<evidence type="ECO:0000313" key="1">
    <source>
        <dbReference type="EMBL" id="KAF5331482.1"/>
    </source>
</evidence>
<proteinExistence type="predicted"/>
<protein>
    <submittedName>
        <fullName evidence="1">Uncharacterized protein</fullName>
    </submittedName>
</protein>
<keyword evidence="2" id="KW-1185">Reference proteome</keyword>
<accession>A0A8H5FCF5</accession>
<dbReference type="AlphaFoldDB" id="A0A8H5FCF5"/>
<organism evidence="1 2">
    <name type="scientific">Tetrapyrgos nigripes</name>
    <dbReference type="NCBI Taxonomy" id="182062"/>
    <lineage>
        <taxon>Eukaryota</taxon>
        <taxon>Fungi</taxon>
        <taxon>Dikarya</taxon>
        <taxon>Basidiomycota</taxon>
        <taxon>Agaricomycotina</taxon>
        <taxon>Agaricomycetes</taxon>
        <taxon>Agaricomycetidae</taxon>
        <taxon>Agaricales</taxon>
        <taxon>Marasmiineae</taxon>
        <taxon>Marasmiaceae</taxon>
        <taxon>Tetrapyrgos</taxon>
    </lineage>
</organism>
<comment type="caution">
    <text evidence="1">The sequence shown here is derived from an EMBL/GenBank/DDBJ whole genome shotgun (WGS) entry which is preliminary data.</text>
</comment>
<sequence>MSRLMLNLHEKANDGIYTTDHSTCEFAVRTDLEQPDFVNFVVDLDVSRDADATTGGGGERRRFEDEDGLELGEEYKECCRTRTRQGVQVSVYSVESDWNHWTKSDLAIDRPGQGPGVV</sequence>
<dbReference type="Proteomes" id="UP000559256">
    <property type="component" value="Unassembled WGS sequence"/>
</dbReference>
<name>A0A8H5FCF5_9AGAR</name>
<evidence type="ECO:0000313" key="2">
    <source>
        <dbReference type="Proteomes" id="UP000559256"/>
    </source>
</evidence>
<dbReference type="EMBL" id="JAACJM010000325">
    <property type="protein sequence ID" value="KAF5331482.1"/>
    <property type="molecule type" value="Genomic_DNA"/>
</dbReference>